<accession>A0ABD2VZW7</accession>
<dbReference type="InterPro" id="IPR056424">
    <property type="entry name" value="Beta-prop_GEMI5_2nd"/>
</dbReference>
<evidence type="ECO:0000259" key="5">
    <source>
        <dbReference type="Pfam" id="PF23775"/>
    </source>
</evidence>
<evidence type="ECO:0000256" key="2">
    <source>
        <dbReference type="ARBA" id="ARBA00022737"/>
    </source>
</evidence>
<dbReference type="InterPro" id="IPR015943">
    <property type="entry name" value="WD40/YVTN_repeat-like_dom_sf"/>
</dbReference>
<proteinExistence type="predicted"/>
<dbReference type="PRINTS" id="PR00320">
    <property type="entry name" value="GPROTEINBRPT"/>
</dbReference>
<evidence type="ECO:0008006" key="8">
    <source>
        <dbReference type="Google" id="ProtNLM"/>
    </source>
</evidence>
<feature type="domain" description="Gem-associated protein 5 second beta-propeller" evidence="5">
    <location>
        <begin position="380"/>
        <end position="678"/>
    </location>
</feature>
<dbReference type="Gene3D" id="2.130.10.10">
    <property type="entry name" value="YVTN repeat-like/Quinoprotein amine dehydrogenase"/>
    <property type="match status" value="2"/>
</dbReference>
<sequence length="1349" mass="152199">MNEVILPPSPNWYFSSILACANDGTVSWGSRNAIVVAKTDEESGSLNYSFIDRAHTDRVTTLAFSPEKKDGILRLVSGGDDNVVKIWNLTNLEKEQENTRLDTTHKVVAVDWFKHNVDVIAYVSESRFLVIWNVKCDTSQVINLGLKVKPTCLSCCPHDSFIVSIGTTSGLLYIVDIRGSGTIKYKLRGHDRDIVSLSWCPIPVNVLEEDKSTKEYLLASGSKDRQIFIWKAGTDGRNQLQLSFPTAPLETTSHKSKVNSSSGNFTSIFWLKPTILLSSLPWGELVSWDLSGNVKKRTPELIHAKHSKGIFAIAAPVYNIKETNENEQVENWRTTNDIKSIWTVSQDRQIICCNLINNQTCFDYIITSQGGFVYCLDASPIDTTQIAFGVGDSMIRVWNLSEPNKNILQPQMLWEQIKGKVRSLAWHPEKENILAFATNEGRVGIFDIYSKKPPTLYKQYHRHVIYTIGWGPAPDVNGFALYSCGDNELVYYNPEKNNDVPTSVKTKDCTEFCWKSDKSLLAIGFSDGSISFYNRDLSQCGSTMHVLSKPIQNFKWHPISTLADSNISEMQNYLAVAVNSTTITIFDISINNSEDESEKLTFKTVAVLNGHSEKVVSLAWSPHISGYLASGSYDRTVQVWKIHTSGDHEIIASYVSHSAPINCCMWSPLSHNLIITGSIDFSLRIWSISAQKIVLSEIPKTSTRGKRTKKKKTKVEELSKDETNVVNNEKQEKIKFISSSQNQKEIDEDNAQSLSDSKSIKKKKIKKISHFPGHSQLTLDSKLWCKSIQHLLDFQKSDNCIEQITNGCAKIVVNEEITPNDSTEIPYFFSSKEDLTESLSQEKKILEQNGHYNICTELDHWSGNLKDNLQKAQKDKHLNDFMVSLAPSISTKFWEELCEAYANQLVFEDSPHKAVSYFLMINKFEEAVNVLRTFKLYKELYALLTLRLKSNDPLIKEVLDEWAYQAQKDGDFPSAIACHIKIGNLEKAANLLDRRNDLDSLLLAINVAKVANNPVLTKSLADKAISKALSKNDIDAAKSIIKTNPLIKYREIEVEIFNELNKFQTNVDNNEIYKWLKGEATNLSLLDKISKQFTECPKEYSSLSNVQEVSDSESNIALIQIRASRQIGLSILSSKKKQKIAHLLKAADIIYQFEKSPTETKRFLLIKYLYAFDTRKFTDCNSIYNYNENKFGGSLRAYLCCALVSWYGLDSQLTSEEKSKMLETLIPILKTYVVDLISKESVMYWTAVNEVKTLDGELSSTMGNFIKSSDEALKEVSTIEKLNLLKTTVAALQAEIVCTPNPMSSYAAMIELIMEININNMQADLLKLVTDTMEQSYNMAKNESTSIVE</sequence>
<reference evidence="6 7" key="1">
    <citation type="journal article" date="2024" name="bioRxiv">
        <title>A reference genome for Trichogramma kaykai: A tiny desert-dwelling parasitoid wasp with competing sex-ratio distorters.</title>
        <authorList>
            <person name="Culotta J."/>
            <person name="Lindsey A.R."/>
        </authorList>
    </citation>
    <scope>NUCLEOTIDE SEQUENCE [LARGE SCALE GENOMIC DNA]</scope>
    <source>
        <strain evidence="6 7">KSX58</strain>
    </source>
</reference>
<comment type="caution">
    <text evidence="6">The sequence shown here is derived from an EMBL/GenBank/DDBJ whole genome shotgun (WGS) entry which is preliminary data.</text>
</comment>
<dbReference type="EMBL" id="JBJJXI010000147">
    <property type="protein sequence ID" value="KAL3386317.1"/>
    <property type="molecule type" value="Genomic_DNA"/>
</dbReference>
<feature type="repeat" description="WD" evidence="3">
    <location>
        <begin position="52"/>
        <end position="97"/>
    </location>
</feature>
<dbReference type="PROSITE" id="PS50294">
    <property type="entry name" value="WD_REPEATS_REGION"/>
    <property type="match status" value="3"/>
</dbReference>
<dbReference type="PANTHER" id="PTHR46362:SF1">
    <property type="entry name" value="GEM-ASSOCIATED PROTEIN 5"/>
    <property type="match status" value="1"/>
</dbReference>
<protein>
    <recommendedName>
        <fullName evidence="8">Gem-associated protein 5</fullName>
    </recommendedName>
</protein>
<dbReference type="Pfam" id="PF23775">
    <property type="entry name" value="Beta-prop_RIG_2nd"/>
    <property type="match status" value="1"/>
</dbReference>
<dbReference type="PROSITE" id="PS50082">
    <property type="entry name" value="WD_REPEATS_2"/>
    <property type="match status" value="3"/>
</dbReference>
<dbReference type="InterPro" id="IPR020472">
    <property type="entry name" value="WD40_PAC1"/>
</dbReference>
<gene>
    <name evidence="6" type="ORF">TKK_018183</name>
</gene>
<dbReference type="SMART" id="SM00320">
    <property type="entry name" value="WD40"/>
    <property type="match status" value="9"/>
</dbReference>
<name>A0ABD2VZW7_9HYME</name>
<evidence type="ECO:0000256" key="3">
    <source>
        <dbReference type="PROSITE-ProRule" id="PRU00221"/>
    </source>
</evidence>
<feature type="domain" description="Gem-associated protein 5 TPR" evidence="4">
    <location>
        <begin position="828"/>
        <end position="1033"/>
    </location>
</feature>
<dbReference type="InterPro" id="IPR052640">
    <property type="entry name" value="Gemin-5"/>
</dbReference>
<dbReference type="InterPro" id="IPR036322">
    <property type="entry name" value="WD40_repeat_dom_sf"/>
</dbReference>
<keyword evidence="7" id="KW-1185">Reference proteome</keyword>
<dbReference type="Pfam" id="PF00400">
    <property type="entry name" value="WD40"/>
    <property type="match status" value="2"/>
</dbReference>
<dbReference type="InterPro" id="IPR001680">
    <property type="entry name" value="WD40_rpt"/>
</dbReference>
<evidence type="ECO:0000256" key="1">
    <source>
        <dbReference type="ARBA" id="ARBA00022574"/>
    </source>
</evidence>
<dbReference type="InterPro" id="IPR019775">
    <property type="entry name" value="WD40_repeat_CS"/>
</dbReference>
<dbReference type="InterPro" id="IPR056421">
    <property type="entry name" value="TPR_GEMI5"/>
</dbReference>
<feature type="repeat" description="WD" evidence="3">
    <location>
        <begin position="608"/>
        <end position="644"/>
    </location>
</feature>
<dbReference type="Pfam" id="PF23774">
    <property type="entry name" value="TPR_GEMI5"/>
    <property type="match status" value="1"/>
</dbReference>
<organism evidence="6 7">
    <name type="scientific">Trichogramma kaykai</name>
    <dbReference type="NCBI Taxonomy" id="54128"/>
    <lineage>
        <taxon>Eukaryota</taxon>
        <taxon>Metazoa</taxon>
        <taxon>Ecdysozoa</taxon>
        <taxon>Arthropoda</taxon>
        <taxon>Hexapoda</taxon>
        <taxon>Insecta</taxon>
        <taxon>Pterygota</taxon>
        <taxon>Neoptera</taxon>
        <taxon>Endopterygota</taxon>
        <taxon>Hymenoptera</taxon>
        <taxon>Apocrita</taxon>
        <taxon>Proctotrupomorpha</taxon>
        <taxon>Chalcidoidea</taxon>
        <taxon>Trichogrammatidae</taxon>
        <taxon>Trichogramma</taxon>
    </lineage>
</organism>
<dbReference type="PROSITE" id="PS00678">
    <property type="entry name" value="WD_REPEATS_1"/>
    <property type="match status" value="1"/>
</dbReference>
<evidence type="ECO:0000313" key="7">
    <source>
        <dbReference type="Proteomes" id="UP001627154"/>
    </source>
</evidence>
<feature type="repeat" description="WD" evidence="3">
    <location>
        <begin position="654"/>
        <end position="696"/>
    </location>
</feature>
<keyword evidence="1 3" id="KW-0853">WD repeat</keyword>
<evidence type="ECO:0000313" key="6">
    <source>
        <dbReference type="EMBL" id="KAL3386317.1"/>
    </source>
</evidence>
<dbReference type="SUPFAM" id="SSF50978">
    <property type="entry name" value="WD40 repeat-like"/>
    <property type="match status" value="2"/>
</dbReference>
<evidence type="ECO:0000259" key="4">
    <source>
        <dbReference type="Pfam" id="PF23774"/>
    </source>
</evidence>
<keyword evidence="2" id="KW-0677">Repeat</keyword>
<dbReference type="PANTHER" id="PTHR46362">
    <property type="entry name" value="GEM-ASSOCIATED PROTEIN 5"/>
    <property type="match status" value="1"/>
</dbReference>
<dbReference type="Proteomes" id="UP001627154">
    <property type="component" value="Unassembled WGS sequence"/>
</dbReference>